<reference evidence="1 2" key="1">
    <citation type="submission" date="2010-02" db="EMBL/GenBank/DDBJ databases">
        <authorList>
            <person name="Weinstock G."/>
            <person name="Sodergren E."/>
            <person name="Clifton S."/>
            <person name="Fulton L."/>
            <person name="Fulton B."/>
            <person name="Courtney L."/>
            <person name="Fronick C."/>
            <person name="Harrison M."/>
            <person name="Strong C."/>
            <person name="Farmer C."/>
            <person name="Delahaunty K."/>
            <person name="Markovic C."/>
            <person name="Hall O."/>
            <person name="Minx P."/>
            <person name="Tomlinson C."/>
            <person name="Mitreva M."/>
            <person name="Nelson J."/>
            <person name="Hou S."/>
            <person name="Wollam A."/>
            <person name="Pepin K.H."/>
            <person name="Johnson M."/>
            <person name="Bhonagiri V."/>
            <person name="Zhang X."/>
            <person name="Suruliraj S."/>
            <person name="Warren W."/>
            <person name="Chinwalla A."/>
            <person name="Mardis E.R."/>
            <person name="Wilson R.K."/>
        </authorList>
    </citation>
    <scope>NUCLEOTIDE SEQUENCE [LARGE SCALE GENOMIC DNA]</scope>
    <source>
        <strain evidence="1 2">ATCC 33693</strain>
    </source>
</reference>
<dbReference type="Proteomes" id="UP000003748">
    <property type="component" value="Unassembled WGS sequence"/>
</dbReference>
<evidence type="ECO:0000313" key="2">
    <source>
        <dbReference type="Proteomes" id="UP000003748"/>
    </source>
</evidence>
<dbReference type="Gene3D" id="3.75.10.10">
    <property type="entry name" value="L-arginine/glycine Amidinotransferase, Chain A"/>
    <property type="match status" value="1"/>
</dbReference>
<dbReference type="PIRSF" id="PIRSF028188">
    <property type="entry name" value="Amdntrnsf_FN0238"/>
    <property type="match status" value="1"/>
</dbReference>
<proteinExistence type="predicted"/>
<dbReference type="EMBL" id="ACJY01000090">
    <property type="protein sequence ID" value="EFE86306.1"/>
    <property type="molecule type" value="Genomic_DNA"/>
</dbReference>
<dbReference type="Pfam" id="PF19420">
    <property type="entry name" value="DDAH_eukar"/>
    <property type="match status" value="1"/>
</dbReference>
<sequence length="319" mass="36665">MKKNKIKNTMEALMKKNITNKILMVRPALFAFNEETAVNNYYQKRDNKTVQEIQNSALIEFDKMVEKLKSIGIDVKVIQDTKEPHTPDSIFPNNWFSTHYSNTVVLYPMFAENRRLERTDGIYDFFDNVDNLNVVDYSSLEKENIFLEGTGALVLDRKNKKAYCSLSKRADEKLLDIFCEDAGYKKIAFHSYQTINDERKSIYHTNVMMAMGENYAILCADSIDNLEERAAVINELEKDKKEIVYISEQQVENFLGNTIELVNNEGVNICIMSATAYSVLTDEQKSIIEKYDVILPVDVHTIEKYGGGSARCMIAELFI</sequence>
<comment type="caution">
    <text evidence="1">The sequence shown here is derived from an EMBL/GenBank/DDBJ whole genome shotgun (WGS) entry which is preliminary data.</text>
</comment>
<dbReference type="SUPFAM" id="SSF55909">
    <property type="entry name" value="Pentein"/>
    <property type="match status" value="1"/>
</dbReference>
<dbReference type="AlphaFoldDB" id="D4CWJ0"/>
<dbReference type="PANTHER" id="PTHR43224:SF1">
    <property type="entry name" value="AMIDINOTRANSFERASE"/>
    <property type="match status" value="1"/>
</dbReference>
<gene>
    <name evidence="1" type="ORF">FUSPEROL_01799</name>
</gene>
<dbReference type="eggNOG" id="COG4874">
    <property type="taxonomic scope" value="Bacteria"/>
</dbReference>
<dbReference type="InterPro" id="IPR014541">
    <property type="entry name" value="Amdntrnsf_FN0238"/>
</dbReference>
<accession>D4CWJ0</accession>
<name>D4CWJ0_9FUSO</name>
<organism evidence="1 2">
    <name type="scientific">Fusobacterium periodonticum ATCC 33693</name>
    <dbReference type="NCBI Taxonomy" id="546275"/>
    <lineage>
        <taxon>Bacteria</taxon>
        <taxon>Fusobacteriati</taxon>
        <taxon>Fusobacteriota</taxon>
        <taxon>Fusobacteriia</taxon>
        <taxon>Fusobacteriales</taxon>
        <taxon>Fusobacteriaceae</taxon>
        <taxon>Fusobacterium</taxon>
    </lineage>
</organism>
<dbReference type="STRING" id="546275.FUSPEROL_01799"/>
<dbReference type="PANTHER" id="PTHR43224">
    <property type="entry name" value="AMIDINOTRANSFERASE"/>
    <property type="match status" value="1"/>
</dbReference>
<evidence type="ECO:0008006" key="3">
    <source>
        <dbReference type="Google" id="ProtNLM"/>
    </source>
</evidence>
<protein>
    <recommendedName>
        <fullName evidence="3">Amidinotransferase</fullName>
    </recommendedName>
</protein>
<dbReference type="NCBIfam" id="NF046062">
    <property type="entry name" value="citrull_CtlX"/>
    <property type="match status" value="1"/>
</dbReference>
<evidence type="ECO:0000313" key="1">
    <source>
        <dbReference type="EMBL" id="EFE86306.1"/>
    </source>
</evidence>
<dbReference type="HOGENOM" id="CLU_077407_0_0_0"/>